<evidence type="ECO:0000313" key="3">
    <source>
        <dbReference type="Proteomes" id="UP000305948"/>
    </source>
</evidence>
<dbReference type="EMBL" id="ML213539">
    <property type="protein sequence ID" value="TFK45610.1"/>
    <property type="molecule type" value="Genomic_DNA"/>
</dbReference>
<name>A0A5C3MK36_9AGAM</name>
<feature type="compositionally biased region" description="Basic residues" evidence="1">
    <location>
        <begin position="8"/>
        <end position="22"/>
    </location>
</feature>
<organism evidence="2 3">
    <name type="scientific">Heliocybe sulcata</name>
    <dbReference type="NCBI Taxonomy" id="5364"/>
    <lineage>
        <taxon>Eukaryota</taxon>
        <taxon>Fungi</taxon>
        <taxon>Dikarya</taxon>
        <taxon>Basidiomycota</taxon>
        <taxon>Agaricomycotina</taxon>
        <taxon>Agaricomycetes</taxon>
        <taxon>Gloeophyllales</taxon>
        <taxon>Gloeophyllaceae</taxon>
        <taxon>Heliocybe</taxon>
    </lineage>
</organism>
<reference evidence="2 3" key="1">
    <citation type="journal article" date="2019" name="Nat. Ecol. Evol.">
        <title>Megaphylogeny resolves global patterns of mushroom evolution.</title>
        <authorList>
            <person name="Varga T."/>
            <person name="Krizsan K."/>
            <person name="Foldi C."/>
            <person name="Dima B."/>
            <person name="Sanchez-Garcia M."/>
            <person name="Sanchez-Ramirez S."/>
            <person name="Szollosi G.J."/>
            <person name="Szarkandi J.G."/>
            <person name="Papp V."/>
            <person name="Albert L."/>
            <person name="Andreopoulos W."/>
            <person name="Angelini C."/>
            <person name="Antonin V."/>
            <person name="Barry K.W."/>
            <person name="Bougher N.L."/>
            <person name="Buchanan P."/>
            <person name="Buyck B."/>
            <person name="Bense V."/>
            <person name="Catcheside P."/>
            <person name="Chovatia M."/>
            <person name="Cooper J."/>
            <person name="Damon W."/>
            <person name="Desjardin D."/>
            <person name="Finy P."/>
            <person name="Geml J."/>
            <person name="Haridas S."/>
            <person name="Hughes K."/>
            <person name="Justo A."/>
            <person name="Karasinski D."/>
            <person name="Kautmanova I."/>
            <person name="Kiss B."/>
            <person name="Kocsube S."/>
            <person name="Kotiranta H."/>
            <person name="LaButti K.M."/>
            <person name="Lechner B.E."/>
            <person name="Liimatainen K."/>
            <person name="Lipzen A."/>
            <person name="Lukacs Z."/>
            <person name="Mihaltcheva S."/>
            <person name="Morgado L.N."/>
            <person name="Niskanen T."/>
            <person name="Noordeloos M.E."/>
            <person name="Ohm R.A."/>
            <person name="Ortiz-Santana B."/>
            <person name="Ovrebo C."/>
            <person name="Racz N."/>
            <person name="Riley R."/>
            <person name="Savchenko A."/>
            <person name="Shiryaev A."/>
            <person name="Soop K."/>
            <person name="Spirin V."/>
            <person name="Szebenyi C."/>
            <person name="Tomsovsky M."/>
            <person name="Tulloss R.E."/>
            <person name="Uehling J."/>
            <person name="Grigoriev I.V."/>
            <person name="Vagvolgyi C."/>
            <person name="Papp T."/>
            <person name="Martin F.M."/>
            <person name="Miettinen O."/>
            <person name="Hibbett D.S."/>
            <person name="Nagy L.G."/>
        </authorList>
    </citation>
    <scope>NUCLEOTIDE SEQUENCE [LARGE SCALE GENOMIC DNA]</scope>
    <source>
        <strain evidence="2 3">OMC1185</strain>
    </source>
</reference>
<proteinExistence type="predicted"/>
<feature type="compositionally biased region" description="Low complexity" evidence="1">
    <location>
        <begin position="32"/>
        <end position="57"/>
    </location>
</feature>
<evidence type="ECO:0000313" key="2">
    <source>
        <dbReference type="EMBL" id="TFK45610.1"/>
    </source>
</evidence>
<feature type="region of interest" description="Disordered" evidence="1">
    <location>
        <begin position="1"/>
        <end position="69"/>
    </location>
</feature>
<sequence length="272" mass="29506">MAGAGGKPARKTSRPVPRKRGAGKGPADERSGPTTPASSTSGKASTSSSKKVPSTTSRLSTVPGGPRALTDDEQRVLLNLANHVPNLAELLKKSKVQNATEKVDDIRKRSSEILAKVEARRRGQHSERAQTNKTSCWIARHERAGRKEYRTKPETRRELATGEATVKSKQDYTLPPSKEKGRGRWTGLGLGTRIFPVVEGLTIFEFSAWDPSVVGFVVAGPAYEILVAAAASTLVDDAFNGPLLFAVWGNDGAGAWKLAIREELWVVWLVRR</sequence>
<dbReference type="AlphaFoldDB" id="A0A5C3MK36"/>
<gene>
    <name evidence="2" type="ORF">OE88DRAFT_1649145</name>
</gene>
<dbReference type="Proteomes" id="UP000305948">
    <property type="component" value="Unassembled WGS sequence"/>
</dbReference>
<keyword evidence="3" id="KW-1185">Reference proteome</keyword>
<accession>A0A5C3MK36</accession>
<evidence type="ECO:0000256" key="1">
    <source>
        <dbReference type="SAM" id="MobiDB-lite"/>
    </source>
</evidence>
<protein>
    <submittedName>
        <fullName evidence="2">Uncharacterized protein</fullName>
    </submittedName>
</protein>